<proteinExistence type="inferred from homology"/>
<dbReference type="InterPro" id="IPR050180">
    <property type="entry name" value="RNR_Ribonuclease"/>
</dbReference>
<dbReference type="Pfam" id="PF17849">
    <property type="entry name" value="OB_Dis3"/>
    <property type="match status" value="1"/>
</dbReference>
<dbReference type="InterPro" id="IPR022966">
    <property type="entry name" value="RNase_II/R_CS"/>
</dbReference>
<dbReference type="SUPFAM" id="SSF50249">
    <property type="entry name" value="Nucleic acid-binding proteins"/>
    <property type="match status" value="2"/>
</dbReference>
<feature type="compositionally biased region" description="Basic and acidic residues" evidence="2">
    <location>
        <begin position="68"/>
        <end position="77"/>
    </location>
</feature>
<dbReference type="GO" id="GO:0000932">
    <property type="term" value="C:P-body"/>
    <property type="evidence" value="ECO:0007669"/>
    <property type="project" value="TreeGrafter"/>
</dbReference>
<dbReference type="GO" id="GO:0000175">
    <property type="term" value="F:3'-5'-RNA exonuclease activity"/>
    <property type="evidence" value="ECO:0007669"/>
    <property type="project" value="TreeGrafter"/>
</dbReference>
<comment type="similarity">
    <text evidence="1">Belongs to the RNR ribonuclease family.</text>
</comment>
<evidence type="ECO:0000256" key="1">
    <source>
        <dbReference type="RuleBase" id="RU003901"/>
    </source>
</evidence>
<comment type="caution">
    <text evidence="4">The sequence shown here is derived from an EMBL/GenBank/DDBJ whole genome shotgun (WGS) entry which is preliminary data.</text>
</comment>
<feature type="region of interest" description="Disordered" evidence="2">
    <location>
        <begin position="910"/>
        <end position="932"/>
    </location>
</feature>
<dbReference type="SMART" id="SM00955">
    <property type="entry name" value="RNB"/>
    <property type="match status" value="1"/>
</dbReference>
<dbReference type="Pfam" id="PF00773">
    <property type="entry name" value="RNB"/>
    <property type="match status" value="1"/>
</dbReference>
<dbReference type="AlphaFoldDB" id="A0AAW1PBJ4"/>
<feature type="region of interest" description="Disordered" evidence="2">
    <location>
        <begin position="1"/>
        <end position="77"/>
    </location>
</feature>
<dbReference type="PANTHER" id="PTHR23355">
    <property type="entry name" value="RIBONUCLEASE"/>
    <property type="match status" value="1"/>
</dbReference>
<reference evidence="4 5" key="1">
    <citation type="journal article" date="2024" name="Nat. Commun.">
        <title>Phylogenomics reveals the evolutionary origins of lichenization in chlorophyte algae.</title>
        <authorList>
            <person name="Puginier C."/>
            <person name="Libourel C."/>
            <person name="Otte J."/>
            <person name="Skaloud P."/>
            <person name="Haon M."/>
            <person name="Grisel S."/>
            <person name="Petersen M."/>
            <person name="Berrin J.G."/>
            <person name="Delaux P.M."/>
            <person name="Dal Grande F."/>
            <person name="Keller J."/>
        </authorList>
    </citation>
    <scope>NUCLEOTIDE SEQUENCE [LARGE SCALE GENOMIC DNA]</scope>
    <source>
        <strain evidence="4 5">SAG 2036</strain>
    </source>
</reference>
<dbReference type="Gene3D" id="2.40.50.690">
    <property type="match status" value="1"/>
</dbReference>
<evidence type="ECO:0000259" key="3">
    <source>
        <dbReference type="SMART" id="SM00955"/>
    </source>
</evidence>
<accession>A0AAW1PBJ4</accession>
<feature type="domain" description="RNB" evidence="3">
    <location>
        <begin position="292"/>
        <end position="674"/>
    </location>
</feature>
<keyword evidence="5" id="KW-1185">Reference proteome</keyword>
<dbReference type="InterPro" id="IPR001900">
    <property type="entry name" value="RNase_II/R"/>
</dbReference>
<feature type="compositionally biased region" description="Basic residues" evidence="2">
    <location>
        <begin position="55"/>
        <end position="67"/>
    </location>
</feature>
<feature type="region of interest" description="Disordered" evidence="2">
    <location>
        <begin position="807"/>
        <end position="881"/>
    </location>
</feature>
<dbReference type="PROSITE" id="PS01175">
    <property type="entry name" value="RIBONUCLEASE_II"/>
    <property type="match status" value="1"/>
</dbReference>
<dbReference type="PANTHER" id="PTHR23355:SF9">
    <property type="entry name" value="DIS3-LIKE EXONUCLEASE 2"/>
    <property type="match status" value="1"/>
</dbReference>
<dbReference type="InterPro" id="IPR041505">
    <property type="entry name" value="Dis3_CSD2"/>
</dbReference>
<gene>
    <name evidence="4" type="ORF">WJX73_009531</name>
</gene>
<name>A0AAW1PBJ4_9CHLO</name>
<evidence type="ECO:0000313" key="4">
    <source>
        <dbReference type="EMBL" id="KAK9807135.1"/>
    </source>
</evidence>
<dbReference type="GO" id="GO:0006402">
    <property type="term" value="P:mRNA catabolic process"/>
    <property type="evidence" value="ECO:0007669"/>
    <property type="project" value="TreeGrafter"/>
</dbReference>
<evidence type="ECO:0000313" key="5">
    <source>
        <dbReference type="Proteomes" id="UP001465755"/>
    </source>
</evidence>
<sequence length="932" mass="101324">MMRSDSKQRRRSRLGGTAPVHSPLPEFAGTVREGQPLGPPPGLLAGTPSREHDRSRRSRGTPRRNGHRRQELEPQHTEEYWGEDVVARAVESGELFAAPIRFNPHDTTQAFVTVKGLPADVCVQGKLYQNRTIEGPGDLSQERQSPVKHIASRMEATGKRPQGKVVALLTPSKRRDRIVGFLKCPSPGHQLLLTPCNPRLPTMLLPSSDVHQVPGQAPFNTMCVASMREWRAGAEYPEGELVDVIGEAGDLQTDRMAVLSMEGIDTSDFSDEVVACLPQGVWQIPADEVQSRTDFRNLRIFSIDPATAKDLDDALSIEPLSDSRPGYRVGVHIADVTHFIQQGSALDHEAWARGTSVYLAETVIPMLPHKLCEELCSLNPGVDRLAFSIVWEMDEEGRVLSKWAGRSIIRSCAKLSYAHAQAVIDGMESAEDHKPSADDEDALIEALMSNLVNGGSGIPEAAEKPCLPPVEAPHFPQQVEKDIQRLHSLAAHMRKRRIANGALRLDNMKFSFRVNAAGEPQAAMPEVRKEANFLVEEFMLLANITAAEIISAAFPYCALRRRHPPPQPKSKLQLLERTVQELGAILDTSSAASMATSLAVIQATQDDVMTATLTLMATKPMQPAVYFCIGDQDVPSDEMGHYALAVPMYTHFTSPIRRYADVIVHRLMQAALQKATVAVPHNGSACIAAAGAADSDSDEEGIAEARLAGCPYTTKACMTIAAACTAAKASADSAQDASQHLHLGRLLRDKPIITQGVVLNLRGSKFFDIFVPEIGFETRVTIPGDLYPRPIDVKWDRTNSTLLLSSFTGSRRPSLQPSPVSGKDWDEQPSSPQNGTDWDAESESAVETSRMPAGTESETEPNSQPNPDFRSAEKPSSSQQVAINAFTPGHSAPDTQNVVAATRVAVLKALGGPPKQRPSSQTDALGWPIMGA</sequence>
<evidence type="ECO:0000256" key="2">
    <source>
        <dbReference type="SAM" id="MobiDB-lite"/>
    </source>
</evidence>
<dbReference type="EMBL" id="JALJOQ010000034">
    <property type="protein sequence ID" value="KAK9807135.1"/>
    <property type="molecule type" value="Genomic_DNA"/>
</dbReference>
<feature type="compositionally biased region" description="Polar residues" evidence="2">
    <location>
        <begin position="807"/>
        <end position="819"/>
    </location>
</feature>
<organism evidence="4 5">
    <name type="scientific">Symbiochloris irregularis</name>
    <dbReference type="NCBI Taxonomy" id="706552"/>
    <lineage>
        <taxon>Eukaryota</taxon>
        <taxon>Viridiplantae</taxon>
        <taxon>Chlorophyta</taxon>
        <taxon>core chlorophytes</taxon>
        <taxon>Trebouxiophyceae</taxon>
        <taxon>Trebouxiales</taxon>
        <taxon>Trebouxiaceae</taxon>
        <taxon>Symbiochloris</taxon>
    </lineage>
</organism>
<dbReference type="Gene3D" id="2.40.50.700">
    <property type="match status" value="1"/>
</dbReference>
<protein>
    <recommendedName>
        <fullName evidence="3">RNB domain-containing protein</fullName>
    </recommendedName>
</protein>
<dbReference type="InterPro" id="IPR012340">
    <property type="entry name" value="NA-bd_OB-fold"/>
</dbReference>
<dbReference type="GO" id="GO:0003723">
    <property type="term" value="F:RNA binding"/>
    <property type="evidence" value="ECO:0007669"/>
    <property type="project" value="InterPro"/>
</dbReference>
<dbReference type="Proteomes" id="UP001465755">
    <property type="component" value="Unassembled WGS sequence"/>
</dbReference>